<protein>
    <submittedName>
        <fullName evidence="7">Heme ABC transporter, ATPase component HmuV</fullName>
    </submittedName>
</protein>
<dbReference type="PANTHER" id="PTHR42794:SF1">
    <property type="entry name" value="HEMIN IMPORT ATP-BINDING PROTEIN HMUV"/>
    <property type="match status" value="1"/>
</dbReference>
<dbReference type="GO" id="GO:0016887">
    <property type="term" value="F:ATP hydrolysis activity"/>
    <property type="evidence" value="ECO:0007669"/>
    <property type="project" value="InterPro"/>
</dbReference>
<evidence type="ECO:0000256" key="5">
    <source>
        <dbReference type="SAM" id="MobiDB-lite"/>
    </source>
</evidence>
<dbReference type="PROSITE" id="PS50893">
    <property type="entry name" value="ABC_TRANSPORTER_2"/>
    <property type="match status" value="1"/>
</dbReference>
<dbReference type="InterPro" id="IPR027417">
    <property type="entry name" value="P-loop_NTPase"/>
</dbReference>
<dbReference type="FunFam" id="3.40.50.300:FF:000134">
    <property type="entry name" value="Iron-enterobactin ABC transporter ATP-binding protein"/>
    <property type="match status" value="1"/>
</dbReference>
<dbReference type="EMBL" id="FUKR01000019">
    <property type="protein sequence ID" value="SJN22221.1"/>
    <property type="molecule type" value="Genomic_DNA"/>
</dbReference>
<feature type="region of interest" description="Disordered" evidence="5">
    <location>
        <begin position="253"/>
        <end position="294"/>
    </location>
</feature>
<dbReference type="RefSeq" id="WP_087136228.1">
    <property type="nucleotide sequence ID" value="NZ_FUKR01000019.1"/>
</dbReference>
<keyword evidence="1" id="KW-0813">Transport</keyword>
<dbReference type="SUPFAM" id="SSF52540">
    <property type="entry name" value="P-loop containing nucleoside triphosphate hydrolases"/>
    <property type="match status" value="1"/>
</dbReference>
<proteinExistence type="predicted"/>
<reference evidence="8" key="1">
    <citation type="submission" date="2017-02" db="EMBL/GenBank/DDBJ databases">
        <authorList>
            <person name="Dridi B."/>
        </authorList>
    </citation>
    <scope>NUCLEOTIDE SEQUENCE [LARGE SCALE GENOMIC DNA]</scope>
    <source>
        <strain evidence="8">EB411</strain>
    </source>
</reference>
<dbReference type="InterPro" id="IPR003593">
    <property type="entry name" value="AAA+_ATPase"/>
</dbReference>
<dbReference type="InterPro" id="IPR003439">
    <property type="entry name" value="ABC_transporter-like_ATP-bd"/>
</dbReference>
<evidence type="ECO:0000259" key="6">
    <source>
        <dbReference type="PROSITE" id="PS50893"/>
    </source>
</evidence>
<dbReference type="CDD" id="cd03214">
    <property type="entry name" value="ABC_Iron-Siderophores_B12_Hemin"/>
    <property type="match status" value="1"/>
</dbReference>
<evidence type="ECO:0000313" key="7">
    <source>
        <dbReference type="EMBL" id="SJN22221.1"/>
    </source>
</evidence>
<keyword evidence="2" id="KW-0547">Nucleotide-binding</keyword>
<dbReference type="PANTHER" id="PTHR42794">
    <property type="entry name" value="HEMIN IMPORT ATP-BINDING PROTEIN HMUV"/>
    <property type="match status" value="1"/>
</dbReference>
<dbReference type="AlphaFoldDB" id="A0A1R4IQR2"/>
<name>A0A1R4IQR2_9MICO</name>
<evidence type="ECO:0000256" key="2">
    <source>
        <dbReference type="ARBA" id="ARBA00022741"/>
    </source>
</evidence>
<keyword evidence="4" id="KW-1278">Translocase</keyword>
<feature type="domain" description="ABC transporter" evidence="6">
    <location>
        <begin position="13"/>
        <end position="246"/>
    </location>
</feature>
<dbReference type="Proteomes" id="UP000196778">
    <property type="component" value="Unassembled WGS sequence"/>
</dbReference>
<evidence type="ECO:0000256" key="3">
    <source>
        <dbReference type="ARBA" id="ARBA00022840"/>
    </source>
</evidence>
<keyword evidence="3" id="KW-0067">ATP-binding</keyword>
<evidence type="ECO:0000256" key="4">
    <source>
        <dbReference type="ARBA" id="ARBA00022967"/>
    </source>
</evidence>
<gene>
    <name evidence="7" type="ORF">FM119_03080</name>
</gene>
<dbReference type="Gene3D" id="3.40.50.300">
    <property type="entry name" value="P-loop containing nucleotide triphosphate hydrolases"/>
    <property type="match status" value="1"/>
</dbReference>
<organism evidence="7 8">
    <name type="scientific">Mycetocola reblochoni REB411</name>
    <dbReference type="NCBI Taxonomy" id="1255698"/>
    <lineage>
        <taxon>Bacteria</taxon>
        <taxon>Bacillati</taxon>
        <taxon>Actinomycetota</taxon>
        <taxon>Actinomycetes</taxon>
        <taxon>Micrococcales</taxon>
        <taxon>Microbacteriaceae</taxon>
        <taxon>Mycetocola</taxon>
    </lineage>
</organism>
<keyword evidence="8" id="KW-1185">Reference proteome</keyword>
<accession>A0A1R4IQR2</accession>
<dbReference type="OrthoDB" id="5296765at2"/>
<sequence length="294" mass="31514">MSAAETRTDVPAISAEDITVTIAGRQILAGVGLTLNDGELVALIGPNGAGKSTLLAALTGDQDVSGGSILLRGRPLEQWRLRERARTRAVLLQDNAVFFPFPVRDVVEMGRAPWQRTGRETEDDAVVDEAMRVTEITHLASRRVPSLSGGERARTAFARILAQETGVLLLDEPTAALDLKHQEDVLGLAADRARAGDAVIVVLHDLNLAAAYADRILLMDAGRVVAEGAPSSVLTPERIEQVYHQAVDILPHPDDGTPVIVPRRGRPAHHAERPGTHTASPDAIPTPNESEKRP</sequence>
<dbReference type="SMART" id="SM00382">
    <property type="entry name" value="AAA"/>
    <property type="match status" value="1"/>
</dbReference>
<dbReference type="GO" id="GO:0005524">
    <property type="term" value="F:ATP binding"/>
    <property type="evidence" value="ECO:0007669"/>
    <property type="project" value="UniProtKB-KW"/>
</dbReference>
<evidence type="ECO:0000256" key="1">
    <source>
        <dbReference type="ARBA" id="ARBA00022448"/>
    </source>
</evidence>
<dbReference type="Pfam" id="PF00005">
    <property type="entry name" value="ABC_tran"/>
    <property type="match status" value="1"/>
</dbReference>
<evidence type="ECO:0000313" key="8">
    <source>
        <dbReference type="Proteomes" id="UP000196778"/>
    </source>
</evidence>
<dbReference type="NCBIfam" id="NF010068">
    <property type="entry name" value="PRK13548.1"/>
    <property type="match status" value="1"/>
</dbReference>